<dbReference type="InterPro" id="IPR033434">
    <property type="entry name" value="MucB/RseB_N"/>
</dbReference>
<dbReference type="Pfam" id="PF17188">
    <property type="entry name" value="MucB_RseB_C"/>
    <property type="match status" value="1"/>
</dbReference>
<keyword evidence="4" id="KW-0574">Periplasm</keyword>
<organism evidence="8 9">
    <name type="scientific">Usitatibacter palustris</name>
    <dbReference type="NCBI Taxonomy" id="2732487"/>
    <lineage>
        <taxon>Bacteria</taxon>
        <taxon>Pseudomonadati</taxon>
        <taxon>Pseudomonadota</taxon>
        <taxon>Betaproteobacteria</taxon>
        <taxon>Nitrosomonadales</taxon>
        <taxon>Usitatibacteraceae</taxon>
        <taxon>Usitatibacter</taxon>
    </lineage>
</organism>
<dbReference type="Gene3D" id="2.50.20.10">
    <property type="entry name" value="Lipoprotein localisation LolA/LolB/LppX"/>
    <property type="match status" value="1"/>
</dbReference>
<dbReference type="InterPro" id="IPR005588">
    <property type="entry name" value="MucB_RseB"/>
</dbReference>
<evidence type="ECO:0000256" key="3">
    <source>
        <dbReference type="ARBA" id="ARBA00022729"/>
    </source>
</evidence>
<evidence type="ECO:0000256" key="5">
    <source>
        <dbReference type="SAM" id="SignalP"/>
    </source>
</evidence>
<gene>
    <name evidence="8" type="primary">mucB</name>
    <name evidence="8" type="ORF">DSM104440_02128</name>
</gene>
<dbReference type="CDD" id="cd16327">
    <property type="entry name" value="RseB"/>
    <property type="match status" value="1"/>
</dbReference>
<comment type="subcellular location">
    <subcellularLocation>
        <location evidence="1">Periplasm</location>
    </subcellularLocation>
</comment>
<dbReference type="PANTHER" id="PTHR38782:SF1">
    <property type="entry name" value="SIGMA-E FACTOR REGULATORY PROTEIN RSEB"/>
    <property type="match status" value="1"/>
</dbReference>
<feature type="domain" description="MucB/RseB C-terminal" evidence="7">
    <location>
        <begin position="224"/>
        <end position="317"/>
    </location>
</feature>
<evidence type="ECO:0000259" key="6">
    <source>
        <dbReference type="Pfam" id="PF03888"/>
    </source>
</evidence>
<evidence type="ECO:0000259" key="7">
    <source>
        <dbReference type="Pfam" id="PF17188"/>
    </source>
</evidence>
<reference evidence="8 9" key="1">
    <citation type="submission" date="2020-04" db="EMBL/GenBank/DDBJ databases">
        <title>Usitatibacter rugosus gen. nov., sp. nov. and Usitatibacter palustris sp. nov., novel members of Usitatibacteraceae fam. nov. within the order Nitrosomonadales isolated from soil.</title>
        <authorList>
            <person name="Huber K.J."/>
            <person name="Neumann-Schaal M."/>
            <person name="Geppert A."/>
            <person name="Luckner M."/>
            <person name="Wanner G."/>
            <person name="Overmann J."/>
        </authorList>
    </citation>
    <scope>NUCLEOTIDE SEQUENCE [LARGE SCALE GENOMIC DNA]</scope>
    <source>
        <strain evidence="8 9">Swamp67</strain>
    </source>
</reference>
<accession>A0A6M4H6Q3</accession>
<dbReference type="PANTHER" id="PTHR38782">
    <property type="match status" value="1"/>
</dbReference>
<evidence type="ECO:0000256" key="4">
    <source>
        <dbReference type="ARBA" id="ARBA00022764"/>
    </source>
</evidence>
<dbReference type="AlphaFoldDB" id="A0A6M4H6Q3"/>
<feature type="chain" id="PRO_5026835892" evidence="5">
    <location>
        <begin position="21"/>
        <end position="321"/>
    </location>
</feature>
<name>A0A6M4H6Q3_9PROT</name>
<dbReference type="RefSeq" id="WP_171162470.1">
    <property type="nucleotide sequence ID" value="NZ_CP053073.1"/>
</dbReference>
<dbReference type="GO" id="GO:0030288">
    <property type="term" value="C:outer membrane-bounded periplasmic space"/>
    <property type="evidence" value="ECO:0007669"/>
    <property type="project" value="TreeGrafter"/>
</dbReference>
<evidence type="ECO:0000256" key="2">
    <source>
        <dbReference type="ARBA" id="ARBA00008150"/>
    </source>
</evidence>
<proteinExistence type="inferred from homology"/>
<dbReference type="PIRSF" id="PIRSF005427">
    <property type="entry name" value="RseB"/>
    <property type="match status" value="1"/>
</dbReference>
<dbReference type="GO" id="GO:0032885">
    <property type="term" value="P:regulation of polysaccharide biosynthetic process"/>
    <property type="evidence" value="ECO:0007669"/>
    <property type="project" value="TreeGrafter"/>
</dbReference>
<sequence length="321" mass="35550">MKPRHLLITLAVAGSLPAIAADPNTDPLAWLQRAATAAKSSTYSGTFVHTSGERTQTMRVTHVVVGGDEHERIQSLDGPPQEIVRRNDEMFCYLPDAKTVRLDRRVTARFFPSIFRAAPEAIAQNYDLKLGKVERVIGYECQWIRLEPRDALRFAQRLCAELASGLLMRAKTLNEKNQVIEQFTFTELKLGPQVARSDVRSTFSAQIRQWTTDKRPLEEAKGADTGWMVANPPAGYRQVSEMRRTFPGREQPVSQIVLTDGLASMSVFVEPANGAVRPEASSEDGTTSYYVRPSGDQVITVLGEVPAAAVQQAGRGVQRRP</sequence>
<dbReference type="FunCoup" id="A0A6M4H6Q3">
    <property type="interactions" value="40"/>
</dbReference>
<evidence type="ECO:0000313" key="9">
    <source>
        <dbReference type="Proteomes" id="UP000503096"/>
    </source>
</evidence>
<dbReference type="KEGG" id="upl:DSM104440_02128"/>
<feature type="domain" description="MucB/RseB N-terminal" evidence="6">
    <location>
        <begin position="27"/>
        <end position="201"/>
    </location>
</feature>
<dbReference type="Proteomes" id="UP000503096">
    <property type="component" value="Chromosome"/>
</dbReference>
<dbReference type="EMBL" id="CP053073">
    <property type="protein sequence ID" value="QJR15309.1"/>
    <property type="molecule type" value="Genomic_DNA"/>
</dbReference>
<dbReference type="InParanoid" id="A0A6M4H6Q3"/>
<protein>
    <submittedName>
        <fullName evidence="8">Sigma factor AlgU regulatory protein MucB</fullName>
    </submittedName>
</protein>
<dbReference type="Pfam" id="PF03888">
    <property type="entry name" value="MucB_RseB"/>
    <property type="match status" value="1"/>
</dbReference>
<keyword evidence="9" id="KW-1185">Reference proteome</keyword>
<dbReference type="InterPro" id="IPR038484">
    <property type="entry name" value="MucB/RseB_C_sf"/>
</dbReference>
<feature type="signal peptide" evidence="5">
    <location>
        <begin position="1"/>
        <end position="20"/>
    </location>
</feature>
<evidence type="ECO:0000256" key="1">
    <source>
        <dbReference type="ARBA" id="ARBA00004418"/>
    </source>
</evidence>
<evidence type="ECO:0000313" key="8">
    <source>
        <dbReference type="EMBL" id="QJR15309.1"/>
    </source>
</evidence>
<dbReference type="InterPro" id="IPR033436">
    <property type="entry name" value="MucB/RseB_C"/>
</dbReference>
<comment type="similarity">
    <text evidence="2">Belongs to the RseB family.</text>
</comment>
<dbReference type="GO" id="GO:0045152">
    <property type="term" value="F:antisigma factor binding"/>
    <property type="evidence" value="ECO:0007669"/>
    <property type="project" value="TreeGrafter"/>
</dbReference>
<dbReference type="Gene3D" id="3.30.200.100">
    <property type="entry name" value="MucB/RseB, C-terminal domain"/>
    <property type="match status" value="1"/>
</dbReference>
<keyword evidence="3 5" id="KW-0732">Signal</keyword>